<organism evidence="4 5">
    <name type="scientific">Triparma laevis f. inornata</name>
    <dbReference type="NCBI Taxonomy" id="1714386"/>
    <lineage>
        <taxon>Eukaryota</taxon>
        <taxon>Sar</taxon>
        <taxon>Stramenopiles</taxon>
        <taxon>Ochrophyta</taxon>
        <taxon>Bolidophyceae</taxon>
        <taxon>Parmales</taxon>
        <taxon>Triparmaceae</taxon>
        <taxon>Triparma</taxon>
    </lineage>
</organism>
<dbReference type="PANTHER" id="PTHR46135:SF3">
    <property type="entry name" value="NME_NM23 FAMILY MEMBER 8"/>
    <property type="match status" value="1"/>
</dbReference>
<feature type="region of interest" description="Disordered" evidence="2">
    <location>
        <begin position="850"/>
        <end position="910"/>
    </location>
</feature>
<feature type="compositionally biased region" description="Basic and acidic residues" evidence="2">
    <location>
        <begin position="161"/>
        <end position="194"/>
    </location>
</feature>
<feature type="domain" description="Nucleoside diphosphate kinase-like" evidence="3">
    <location>
        <begin position="1336"/>
        <end position="1489"/>
    </location>
</feature>
<evidence type="ECO:0000256" key="2">
    <source>
        <dbReference type="SAM" id="MobiDB-lite"/>
    </source>
</evidence>
<feature type="region of interest" description="Disordered" evidence="2">
    <location>
        <begin position="461"/>
        <end position="497"/>
    </location>
</feature>
<feature type="compositionally biased region" description="Acidic residues" evidence="2">
    <location>
        <begin position="334"/>
        <end position="345"/>
    </location>
</feature>
<feature type="region of interest" description="Disordered" evidence="2">
    <location>
        <begin position="161"/>
        <end position="221"/>
    </location>
</feature>
<comment type="similarity">
    <text evidence="1">Belongs to the NDK family.</text>
</comment>
<proteinExistence type="inferred from homology"/>
<name>A0A9W7B8Z3_9STRA</name>
<gene>
    <name evidence="4" type="ORF">TL16_g09561</name>
</gene>
<feature type="region of interest" description="Disordered" evidence="2">
    <location>
        <begin position="423"/>
        <end position="448"/>
    </location>
</feature>
<evidence type="ECO:0000256" key="1">
    <source>
        <dbReference type="PROSITE-ProRule" id="PRU00706"/>
    </source>
</evidence>
<dbReference type="InterPro" id="IPR034907">
    <property type="entry name" value="NDK-like_dom"/>
</dbReference>
<feature type="compositionally biased region" description="Basic and acidic residues" evidence="2">
    <location>
        <begin position="76"/>
        <end position="86"/>
    </location>
</feature>
<dbReference type="InterPro" id="IPR036850">
    <property type="entry name" value="NDK-like_dom_sf"/>
</dbReference>
<sequence>MQASVRTSKFNFQLAATSLSPHLSSEDVRLAYSQKRDITLPITLDEKDVVPVIPQSKIDKVDFEFDTEKEMEEAKRVIREETDRALGKRNNKKEKEKEKEKWSFSEWQKKQDEEEAKHKARNSAAFDKALNALGGSSGEEVDLDTLPPAIAEAVVARREKELLERNERREREQQERERKELEKQRERLRNRFNEDSEDAEGIDPLSKKVGGGNTGDVPSAMMSPHVAQAIDVVLDGLELEQGERKNDKDGEESDLGWVLKYLDENPAKPTERVVGGGTRLKMSGEEEEEEDARRRKMKGMGGSSSKPTPTIPNIKKAKEAKATSASTFTQANVVEEEEEEEEDDRVVELGSDGFDLDTVPAAAPDREEQMALLSAKKESQRFNRQKEQAELEAKEEEKKRLDEQAKIESEAARVSYEVARVQAEKEARERAIQSASERTEREAEHRRVVEDRRRRIIAEAEEQIRVLEEQQEREAKEKEKEKEDKEDEEKAEKEKVMEKPLTAADRQASICAAISEQYGASALFDSDLGFLPPLQALKDGAAWAALTSSALSSEEASSFSPDDFKVYAFPVEAVSELADFLSDYEGLLSGVSLSSQKVAQDAAVPSLLSPSGSVPAEFKVFVCLQSKEAASFPKELGKSCVLVTSVSGSQTKVSHNGVPLTHPLRLFSRSPHFAPYPQKNGEGEVEDRPKMVSRCVLIPSVTVEKKNLLRKVLTSPGENAIGLCGLRFLTLSKEALRVSAEKLPTLNGLAEGSYLVMMIRGPSLIPRWGKICGPSDPSLARLTDPESIRARFGKGSGRDLQSKLFGDISMMENVGAKECSFFFGGRIASDEGVGGRVEVNTISNLGANSSGVGVGGKVRRSDLRRRTKPSEERSDDHSEYYINSSQWPTKSKSAMKSVEKVEKSKGKTGEKQAPVRPAYYAVWGEEEEVCISGLQGSTLGASMEKLVSEGGLQVTDVVTLKDKAFAVNCKGENASAVVRALGFEIAAESSNPFGLPEEDVSAILVGEGVQNPKQSEIDDIPEVQCVVVTSDSFQRDFTGADVPLGSIVNSILTPFSVVEGVSYKKGKVGKCKYESELLAAKVVSLEGGLAGKVAKDLGLAEDSKVMEKVLSRGPCLVLCLRGNRGFGKDIRLRIGPESLQGGSLSARAFNPDCIKAMYAEEDSPSVACGIGRRKNWNLICRLFTEAELGANVRSLFPVKLEVELVTAVVKERRIGIVTKRAEKLGFELVAIRVVEAGKVGSQQWIGLILRKGGATQKWLQLLTALDLPESEITATNDPSFLQNFGSLTSTDWLSSDVTSLMSSNPQSVTSPKIILQEGSIDSFPPKTYTLHSLTLNETTLLCIPPSIIELHGLHTLFESILKSSNNFKIVAIRLQRFTVKQVDEYCKLRENTDKYKLTENLVTGSPSLIISLECDNSITRVLKLISQGADKPNSATIPKKTRTNGFRRRDNDGECFEDEEGKAGCYGSWTSRGAKEEIKLFFGRIWGEDTLS</sequence>
<protein>
    <recommendedName>
        <fullName evidence="3">Nucleoside diphosphate kinase-like domain-containing protein</fullName>
    </recommendedName>
</protein>
<dbReference type="SUPFAM" id="SSF54919">
    <property type="entry name" value="Nucleoside diphosphate kinase, NDK"/>
    <property type="match status" value="2"/>
</dbReference>
<dbReference type="SMART" id="SM00562">
    <property type="entry name" value="NDK"/>
    <property type="match status" value="1"/>
</dbReference>
<feature type="region of interest" description="Disordered" evidence="2">
    <location>
        <begin position="377"/>
        <end position="404"/>
    </location>
</feature>
<evidence type="ECO:0000259" key="3">
    <source>
        <dbReference type="SMART" id="SM00562"/>
    </source>
</evidence>
<comment type="caution">
    <text evidence="1">Lacks conserved residue(s) required for the propagation of feature annotation.</text>
</comment>
<reference evidence="5" key="1">
    <citation type="journal article" date="2023" name="Commun. Biol.">
        <title>Genome analysis of Parmales, the sister group of diatoms, reveals the evolutionary specialization of diatoms from phago-mixotrophs to photoautotrophs.</title>
        <authorList>
            <person name="Ban H."/>
            <person name="Sato S."/>
            <person name="Yoshikawa S."/>
            <person name="Yamada K."/>
            <person name="Nakamura Y."/>
            <person name="Ichinomiya M."/>
            <person name="Sato N."/>
            <person name="Blanc-Mathieu R."/>
            <person name="Endo H."/>
            <person name="Kuwata A."/>
            <person name="Ogata H."/>
        </authorList>
    </citation>
    <scope>NUCLEOTIDE SEQUENCE [LARGE SCALE GENOMIC DNA]</scope>
</reference>
<feature type="region of interest" description="Disordered" evidence="2">
    <location>
        <begin position="268"/>
        <end position="346"/>
    </location>
</feature>
<dbReference type="InterPro" id="IPR051766">
    <property type="entry name" value="TXND_domain-containing"/>
</dbReference>
<evidence type="ECO:0000313" key="4">
    <source>
        <dbReference type="EMBL" id="GMH83332.1"/>
    </source>
</evidence>
<feature type="region of interest" description="Disordered" evidence="2">
    <location>
        <begin position="76"/>
        <end position="122"/>
    </location>
</feature>
<comment type="caution">
    <text evidence="4">The sequence shown here is derived from an EMBL/GenBank/DDBJ whole genome shotgun (WGS) entry which is preliminary data.</text>
</comment>
<feature type="compositionally biased region" description="Basic and acidic residues" evidence="2">
    <location>
        <begin position="897"/>
        <end position="910"/>
    </location>
</feature>
<feature type="region of interest" description="Disordered" evidence="2">
    <location>
        <begin position="1433"/>
        <end position="1452"/>
    </location>
</feature>
<dbReference type="PANTHER" id="PTHR46135">
    <property type="entry name" value="NME/NM23 FAMILY MEMBER 8"/>
    <property type="match status" value="1"/>
</dbReference>
<dbReference type="Gene3D" id="3.30.70.141">
    <property type="entry name" value="Nucleoside diphosphate kinase-like domain"/>
    <property type="match status" value="2"/>
</dbReference>
<evidence type="ECO:0000313" key="5">
    <source>
        <dbReference type="Proteomes" id="UP001162640"/>
    </source>
</evidence>
<accession>A0A9W7B8Z3</accession>
<feature type="compositionally biased region" description="Basic and acidic residues" evidence="2">
    <location>
        <begin position="93"/>
        <end position="117"/>
    </location>
</feature>
<dbReference type="Proteomes" id="UP001162640">
    <property type="component" value="Unassembled WGS sequence"/>
</dbReference>
<feature type="compositionally biased region" description="Basic and acidic residues" evidence="2">
    <location>
        <begin position="868"/>
        <end position="879"/>
    </location>
</feature>
<dbReference type="EMBL" id="BLQM01000327">
    <property type="protein sequence ID" value="GMH83332.1"/>
    <property type="molecule type" value="Genomic_DNA"/>
</dbReference>
<dbReference type="PROSITE" id="PS51374">
    <property type="entry name" value="NDPK_LIKE"/>
    <property type="match status" value="2"/>
</dbReference>